<dbReference type="Gene3D" id="3.20.20.80">
    <property type="entry name" value="Glycosidases"/>
    <property type="match status" value="1"/>
</dbReference>
<evidence type="ECO:0000256" key="8">
    <source>
        <dbReference type="SAM" id="SignalP"/>
    </source>
</evidence>
<dbReference type="PANTHER" id="PTHR46066:SF2">
    <property type="entry name" value="CHITINASE DOMAIN-CONTAINING PROTEIN 1"/>
    <property type="match status" value="1"/>
</dbReference>
<evidence type="ECO:0000256" key="4">
    <source>
        <dbReference type="ARBA" id="ARBA00022525"/>
    </source>
</evidence>
<dbReference type="FunFam" id="3.20.20.80:FF:000028">
    <property type="entry name" value="Chitinase domain-containing protein 1"/>
    <property type="match status" value="1"/>
</dbReference>
<name>A0AAN9ARC4_9CAEN</name>
<comment type="similarity">
    <text evidence="3">Belongs to the glycosyl hydrolase 18 family.</text>
</comment>
<keyword evidence="6" id="KW-0458">Lysosome</keyword>
<dbReference type="GO" id="GO:0008061">
    <property type="term" value="F:chitin binding"/>
    <property type="evidence" value="ECO:0007669"/>
    <property type="project" value="InterPro"/>
</dbReference>
<feature type="chain" id="PRO_5043037470" description="Chitinase domain-containing protein 1" evidence="8">
    <location>
        <begin position="26"/>
        <end position="393"/>
    </location>
</feature>
<comment type="subcellular location">
    <subcellularLocation>
        <location evidence="1">Lysosome</location>
    </subcellularLocation>
    <subcellularLocation>
        <location evidence="2">Secreted</location>
    </subcellularLocation>
</comment>
<dbReference type="GO" id="GO:0005764">
    <property type="term" value="C:lysosome"/>
    <property type="evidence" value="ECO:0007669"/>
    <property type="project" value="UniProtKB-SubCell"/>
</dbReference>
<dbReference type="CDD" id="cd02876">
    <property type="entry name" value="GH18_SI-CLP"/>
    <property type="match status" value="1"/>
</dbReference>
<evidence type="ECO:0000256" key="3">
    <source>
        <dbReference type="ARBA" id="ARBA00009336"/>
    </source>
</evidence>
<evidence type="ECO:0000256" key="2">
    <source>
        <dbReference type="ARBA" id="ARBA00004613"/>
    </source>
</evidence>
<sequence length="393" mass="44371">MKFPRGNAVLLLTLCIVELWAVTLATLSKSDKGKKKKKDVNTVLSVHDRNLVNQELRKKHVIEECDKFSPLEQNVKNFKGPVLGYVTPWNNHGYDVAKMFGAKFSHISPVWLQAKRKAGGAYVIEGGHDIDKGWMKDVRKSGSVNIVPRILFDGWNSADYLALFKDEDSMEDFNSVLVGFIKEKNFQGAVIEIWSQLGGNLKEQLIHFLTHLADDLHDAKKSLILVIPPGIRADGSDGMFVAEDFKSLVDAVDYFSLMTYDYSSGGQPGPNSPIEWVEKCVEAISPTNNPNHRGKILLGLNFYGTHYTIPPTRVDPILGRDLVDTLKKQQAKITWDPVSEEHIFDYKTAIGRHLIYYPTPYSIHRRLELANRLGTGVSIWEIGQGMDFFYDLF</sequence>
<gene>
    <name evidence="10" type="ORF">V1264_009354</name>
</gene>
<dbReference type="EMBL" id="JBAMIC010000022">
    <property type="protein sequence ID" value="KAK7091702.1"/>
    <property type="molecule type" value="Genomic_DNA"/>
</dbReference>
<keyword evidence="4" id="KW-0964">Secreted</keyword>
<comment type="caution">
    <text evidence="10">The sequence shown here is derived from an EMBL/GenBank/DDBJ whole genome shotgun (WGS) entry which is preliminary data.</text>
</comment>
<proteinExistence type="inferred from homology"/>
<accession>A0AAN9ARC4</accession>
<dbReference type="FunFam" id="3.10.50.10:FF:000002">
    <property type="entry name" value="Chitinase domain-containing protein 1"/>
    <property type="match status" value="1"/>
</dbReference>
<evidence type="ECO:0000313" key="11">
    <source>
        <dbReference type="Proteomes" id="UP001374579"/>
    </source>
</evidence>
<dbReference type="InterPro" id="IPR011583">
    <property type="entry name" value="Chitinase_II/V-like_cat"/>
</dbReference>
<dbReference type="PROSITE" id="PS51910">
    <property type="entry name" value="GH18_2"/>
    <property type="match status" value="1"/>
</dbReference>
<evidence type="ECO:0000256" key="7">
    <source>
        <dbReference type="ARBA" id="ARBA00040976"/>
    </source>
</evidence>
<dbReference type="InterPro" id="IPR001223">
    <property type="entry name" value="Glyco_hydro18_cat"/>
</dbReference>
<dbReference type="GO" id="GO:0070492">
    <property type="term" value="F:oligosaccharide binding"/>
    <property type="evidence" value="ECO:0007669"/>
    <property type="project" value="TreeGrafter"/>
</dbReference>
<dbReference type="PANTHER" id="PTHR46066">
    <property type="entry name" value="CHITINASE DOMAIN-CONTAINING PROTEIN 1 FAMILY MEMBER"/>
    <property type="match status" value="1"/>
</dbReference>
<dbReference type="Proteomes" id="UP001374579">
    <property type="component" value="Unassembled WGS sequence"/>
</dbReference>
<evidence type="ECO:0000256" key="6">
    <source>
        <dbReference type="ARBA" id="ARBA00023228"/>
    </source>
</evidence>
<dbReference type="Gene3D" id="3.10.50.10">
    <property type="match status" value="1"/>
</dbReference>
<dbReference type="GO" id="GO:0005576">
    <property type="term" value="C:extracellular region"/>
    <property type="evidence" value="ECO:0007669"/>
    <property type="project" value="UniProtKB-SubCell"/>
</dbReference>
<protein>
    <recommendedName>
        <fullName evidence="7">Chitinase domain-containing protein 1</fullName>
    </recommendedName>
</protein>
<dbReference type="SUPFAM" id="SSF51445">
    <property type="entry name" value="(Trans)glycosidases"/>
    <property type="match status" value="1"/>
</dbReference>
<evidence type="ECO:0000256" key="1">
    <source>
        <dbReference type="ARBA" id="ARBA00004371"/>
    </source>
</evidence>
<feature type="domain" description="GH18" evidence="9">
    <location>
        <begin position="80"/>
        <end position="393"/>
    </location>
</feature>
<keyword evidence="11" id="KW-1185">Reference proteome</keyword>
<keyword evidence="5 8" id="KW-0732">Signal</keyword>
<dbReference type="GO" id="GO:0005975">
    <property type="term" value="P:carbohydrate metabolic process"/>
    <property type="evidence" value="ECO:0007669"/>
    <property type="project" value="InterPro"/>
</dbReference>
<feature type="signal peptide" evidence="8">
    <location>
        <begin position="1"/>
        <end position="25"/>
    </location>
</feature>
<dbReference type="InterPro" id="IPR017853">
    <property type="entry name" value="GH"/>
</dbReference>
<dbReference type="SMART" id="SM00636">
    <property type="entry name" value="Glyco_18"/>
    <property type="match status" value="1"/>
</dbReference>
<dbReference type="AlphaFoldDB" id="A0AAN9ARC4"/>
<dbReference type="GO" id="GO:0012505">
    <property type="term" value="C:endomembrane system"/>
    <property type="evidence" value="ECO:0007669"/>
    <property type="project" value="TreeGrafter"/>
</dbReference>
<dbReference type="Pfam" id="PF00704">
    <property type="entry name" value="Glyco_hydro_18"/>
    <property type="match status" value="1"/>
</dbReference>
<dbReference type="InterPro" id="IPR029070">
    <property type="entry name" value="Chitinase_insertion_sf"/>
</dbReference>
<evidence type="ECO:0000259" key="9">
    <source>
        <dbReference type="PROSITE" id="PS51910"/>
    </source>
</evidence>
<reference evidence="10 11" key="1">
    <citation type="submission" date="2024-02" db="EMBL/GenBank/DDBJ databases">
        <title>Chromosome-scale genome assembly of the rough periwinkle Littorina saxatilis.</title>
        <authorList>
            <person name="De Jode A."/>
            <person name="Faria R."/>
            <person name="Formenti G."/>
            <person name="Sims Y."/>
            <person name="Smith T.P."/>
            <person name="Tracey A."/>
            <person name="Wood J.M.D."/>
            <person name="Zagrodzka Z.B."/>
            <person name="Johannesson K."/>
            <person name="Butlin R.K."/>
            <person name="Leder E.H."/>
        </authorList>
    </citation>
    <scope>NUCLEOTIDE SEQUENCE [LARGE SCALE GENOMIC DNA]</scope>
    <source>
        <strain evidence="10">Snail1</strain>
        <tissue evidence="10">Muscle</tissue>
    </source>
</reference>
<evidence type="ECO:0000313" key="10">
    <source>
        <dbReference type="EMBL" id="KAK7091702.1"/>
    </source>
</evidence>
<evidence type="ECO:0000256" key="5">
    <source>
        <dbReference type="ARBA" id="ARBA00022729"/>
    </source>
</evidence>
<organism evidence="10 11">
    <name type="scientific">Littorina saxatilis</name>
    <dbReference type="NCBI Taxonomy" id="31220"/>
    <lineage>
        <taxon>Eukaryota</taxon>
        <taxon>Metazoa</taxon>
        <taxon>Spiralia</taxon>
        <taxon>Lophotrochozoa</taxon>
        <taxon>Mollusca</taxon>
        <taxon>Gastropoda</taxon>
        <taxon>Caenogastropoda</taxon>
        <taxon>Littorinimorpha</taxon>
        <taxon>Littorinoidea</taxon>
        <taxon>Littorinidae</taxon>
        <taxon>Littorina</taxon>
    </lineage>
</organism>